<dbReference type="Proteomes" id="UP000034875">
    <property type="component" value="Unassembled WGS sequence"/>
</dbReference>
<proteinExistence type="predicted"/>
<evidence type="ECO:0000313" key="3">
    <source>
        <dbReference type="Proteomes" id="UP000034875"/>
    </source>
</evidence>
<name>A0A0G1BAA2_9BACT</name>
<comment type="caution">
    <text evidence="2">The sequence shown here is derived from an EMBL/GenBank/DDBJ whole genome shotgun (WGS) entry which is preliminary data.</text>
</comment>
<gene>
    <name evidence="2" type="ORF">UV05_C0032G0005</name>
</gene>
<evidence type="ECO:0000313" key="2">
    <source>
        <dbReference type="EMBL" id="KKS43266.1"/>
    </source>
</evidence>
<organism evidence="2 3">
    <name type="scientific">candidate division CPR1 bacterium GW2011_GWA2_42_17</name>
    <dbReference type="NCBI Taxonomy" id="1618341"/>
    <lineage>
        <taxon>Bacteria</taxon>
        <taxon>candidate division CPR1</taxon>
    </lineage>
</organism>
<feature type="region of interest" description="Disordered" evidence="1">
    <location>
        <begin position="56"/>
        <end position="75"/>
    </location>
</feature>
<evidence type="ECO:0000256" key="1">
    <source>
        <dbReference type="SAM" id="MobiDB-lite"/>
    </source>
</evidence>
<dbReference type="EMBL" id="LCCZ01000032">
    <property type="protein sequence ID" value="KKS43266.1"/>
    <property type="molecule type" value="Genomic_DNA"/>
</dbReference>
<dbReference type="AlphaFoldDB" id="A0A0G1BAA2"/>
<reference evidence="2 3" key="1">
    <citation type="journal article" date="2015" name="Nature">
        <title>rRNA introns, odd ribosomes, and small enigmatic genomes across a large radiation of phyla.</title>
        <authorList>
            <person name="Brown C.T."/>
            <person name="Hug L.A."/>
            <person name="Thomas B.C."/>
            <person name="Sharon I."/>
            <person name="Castelle C.J."/>
            <person name="Singh A."/>
            <person name="Wilkins M.J."/>
            <person name="Williams K.H."/>
            <person name="Banfield J.F."/>
        </authorList>
    </citation>
    <scope>NUCLEOTIDE SEQUENCE [LARGE SCALE GENOMIC DNA]</scope>
</reference>
<sequence length="319" mass="34494">MDAKKAKPVVVKSNGNKKGVTVGSAEVAREVLGAVKTSKDSKSKLTELLNRAAQLPKPEVPSAKVEKTTPSLKQEEAAGRELVNKLTPHFAALMAAEAELADAKTTSTNGDGGNIFISVETRAKLEEMLQGKKGELEKRVEGLNMMLQPFFDEAPGLRKTLESKFEASQKAAVSEQGTQATIERVKKLAEDNFAGGVTPGRVSVFLEKASRMIGVLDRVPAEETLGLDRSNKKVICHRFSQAVTYDGFMADFRKEAVAKAKAEGMTTGYIKAEVWFKADVKDPRPGIVTIGIVRAREREIYEANKARKNSSAPSATASN</sequence>
<protein>
    <submittedName>
        <fullName evidence="2">Uncharacterized protein</fullName>
    </submittedName>
</protein>
<accession>A0A0G1BAA2</accession>